<dbReference type="PANTHER" id="PTHR32120">
    <property type="entry name" value="SMALL RIBOSOMAL SUBUNIT BIOGENESIS GTPASE RSGA"/>
    <property type="match status" value="1"/>
</dbReference>
<accession>A0A916WMJ1</accession>
<dbReference type="GO" id="GO:0042274">
    <property type="term" value="P:ribosomal small subunit biogenesis"/>
    <property type="evidence" value="ECO:0007669"/>
    <property type="project" value="UniProtKB-UniRule"/>
</dbReference>
<dbReference type="EMBL" id="BMHI01000001">
    <property type="protein sequence ID" value="GGB14723.1"/>
    <property type="molecule type" value="Genomic_DNA"/>
</dbReference>
<evidence type="ECO:0000256" key="4">
    <source>
        <dbReference type="SAM" id="MobiDB-lite"/>
    </source>
</evidence>
<dbReference type="RefSeq" id="WP_188834986.1">
    <property type="nucleotide sequence ID" value="NZ_BMHI01000001.1"/>
</dbReference>
<feature type="binding site" evidence="3">
    <location>
        <position position="295"/>
    </location>
    <ligand>
        <name>Zn(2+)</name>
        <dbReference type="ChEBI" id="CHEBI:29105"/>
    </ligand>
</feature>
<feature type="domain" description="EngC GTPase" evidence="5">
    <location>
        <begin position="118"/>
        <end position="269"/>
    </location>
</feature>
<evidence type="ECO:0000256" key="3">
    <source>
        <dbReference type="HAMAP-Rule" id="MF_01820"/>
    </source>
</evidence>
<keyword evidence="3" id="KW-0862">Zinc</keyword>
<dbReference type="GO" id="GO:0005525">
    <property type="term" value="F:GTP binding"/>
    <property type="evidence" value="ECO:0007669"/>
    <property type="project" value="UniProtKB-UniRule"/>
</dbReference>
<dbReference type="Gene3D" id="3.40.50.300">
    <property type="entry name" value="P-loop containing nucleotide triphosphate hydrolases"/>
    <property type="match status" value="1"/>
</dbReference>
<feature type="binding site" evidence="3">
    <location>
        <begin position="208"/>
        <end position="216"/>
    </location>
    <ligand>
        <name>GTP</name>
        <dbReference type="ChEBI" id="CHEBI:37565"/>
    </ligand>
</feature>
<feature type="region of interest" description="Disordered" evidence="4">
    <location>
        <begin position="333"/>
        <end position="357"/>
    </location>
</feature>
<dbReference type="PANTHER" id="PTHR32120:SF11">
    <property type="entry name" value="SMALL RIBOSOMAL SUBUNIT BIOGENESIS GTPASE RSGA 1, MITOCHONDRIAL-RELATED"/>
    <property type="match status" value="1"/>
</dbReference>
<name>A0A916WMJ1_9MICO</name>
<evidence type="ECO:0000259" key="6">
    <source>
        <dbReference type="PROSITE" id="PS51721"/>
    </source>
</evidence>
<keyword evidence="3" id="KW-0479">Metal-binding</keyword>
<dbReference type="Gene3D" id="1.10.40.50">
    <property type="entry name" value="Probable gtpase engc, domain 3"/>
    <property type="match status" value="1"/>
</dbReference>
<sequence>MSPRGRVYDESDVRVRAGRRGSRPRTKERPKHEDARIGQVTTVDRGRWTCLVDGHPVVAMRARELGRTSTVVGDRVALVGDTSGDPGTLARIVRVEPRTSVLRRTADDTDPYERVIVANADQLAIVTALADPEPRPRMVDRCLVAAYDAGMTPLLVLTKSDLADPEKFLAGYAGLDVAHVVTRTTAHGIEGLEQVREALQGRMTVLVGHSGVGKSTLVNELVPGIGRAIGHVNAVTGRGRHTSTSAIALPLPDLHGNTDGWVIDTPGVRSFGLAHIDPDHIIHAFPDLAPAIEDCPRGCTHDEEECALDAWVADGHAGASGRTRLESLRRLLRTRSGDPDAHDSDAQTDPHGEHEPG</sequence>
<dbReference type="Proteomes" id="UP000636793">
    <property type="component" value="Unassembled WGS sequence"/>
</dbReference>
<evidence type="ECO:0000256" key="1">
    <source>
        <dbReference type="ARBA" id="ARBA00022741"/>
    </source>
</evidence>
<comment type="caution">
    <text evidence="7">The sequence shown here is derived from an EMBL/GenBank/DDBJ whole genome shotgun (WGS) entry which is preliminary data.</text>
</comment>
<evidence type="ECO:0000259" key="5">
    <source>
        <dbReference type="PROSITE" id="PS50936"/>
    </source>
</evidence>
<dbReference type="PROSITE" id="PS50936">
    <property type="entry name" value="ENGC_GTPASE"/>
    <property type="match status" value="1"/>
</dbReference>
<comment type="subunit">
    <text evidence="3">Monomer. Associates with 30S ribosomal subunit, binds 16S rRNA.</text>
</comment>
<dbReference type="Pfam" id="PF03193">
    <property type="entry name" value="RsgA_GTPase"/>
    <property type="match status" value="1"/>
</dbReference>
<dbReference type="EC" id="3.6.1.-" evidence="3"/>
<comment type="subcellular location">
    <subcellularLocation>
        <location evidence="3">Cytoplasm</location>
    </subcellularLocation>
</comment>
<dbReference type="HAMAP" id="MF_01820">
    <property type="entry name" value="GTPase_RsgA"/>
    <property type="match status" value="1"/>
</dbReference>
<protein>
    <recommendedName>
        <fullName evidence="3">Small ribosomal subunit biogenesis GTPase RsgA</fullName>
        <ecNumber evidence="3">3.6.1.-</ecNumber>
    </recommendedName>
</protein>
<keyword evidence="3" id="KW-0378">Hydrolase</keyword>
<comment type="function">
    <text evidence="3">One of several proteins that assist in the late maturation steps of the functional core of the 30S ribosomal subunit. Helps release RbfA from mature subunits. May play a role in the assembly of ribosomal proteins into the subunit. Circularly permuted GTPase that catalyzes slow GTP hydrolysis, GTPase activity is stimulated by the 30S ribosomal subunit.</text>
</comment>
<proteinExistence type="inferred from homology"/>
<comment type="similarity">
    <text evidence="3">Belongs to the TRAFAC class YlqF/YawG GTPase family. RsgA subfamily.</text>
</comment>
<feature type="binding site" evidence="3">
    <location>
        <position position="299"/>
    </location>
    <ligand>
        <name>Zn(2+)</name>
        <dbReference type="ChEBI" id="CHEBI:29105"/>
    </ligand>
</feature>
<dbReference type="GO" id="GO:0019843">
    <property type="term" value="F:rRNA binding"/>
    <property type="evidence" value="ECO:0007669"/>
    <property type="project" value="UniProtKB-KW"/>
</dbReference>
<dbReference type="CDD" id="cd01854">
    <property type="entry name" value="YjeQ_EngC"/>
    <property type="match status" value="1"/>
</dbReference>
<dbReference type="GO" id="GO:0046872">
    <property type="term" value="F:metal ion binding"/>
    <property type="evidence" value="ECO:0007669"/>
    <property type="project" value="UniProtKB-KW"/>
</dbReference>
<keyword evidence="3" id="KW-0694">RNA-binding</keyword>
<feature type="domain" description="CP-type G" evidence="6">
    <location>
        <begin position="99"/>
        <end position="271"/>
    </location>
</feature>
<dbReference type="PROSITE" id="PS51721">
    <property type="entry name" value="G_CP"/>
    <property type="match status" value="1"/>
</dbReference>
<feature type="compositionally biased region" description="Basic and acidic residues" evidence="4">
    <location>
        <begin position="1"/>
        <end position="15"/>
    </location>
</feature>
<keyword evidence="1 3" id="KW-0547">Nucleotide-binding</keyword>
<evidence type="ECO:0000256" key="2">
    <source>
        <dbReference type="ARBA" id="ARBA00023134"/>
    </source>
</evidence>
<keyword evidence="3" id="KW-0699">rRNA-binding</keyword>
<evidence type="ECO:0000313" key="8">
    <source>
        <dbReference type="Proteomes" id="UP000636793"/>
    </source>
</evidence>
<gene>
    <name evidence="3 7" type="primary">rsgA</name>
    <name evidence="7" type="ORF">GCM10011492_00490</name>
</gene>
<reference evidence="7" key="1">
    <citation type="journal article" date="2014" name="Int. J. Syst. Evol. Microbiol.">
        <title>Complete genome sequence of Corynebacterium casei LMG S-19264T (=DSM 44701T), isolated from a smear-ripened cheese.</title>
        <authorList>
            <consortium name="US DOE Joint Genome Institute (JGI-PGF)"/>
            <person name="Walter F."/>
            <person name="Albersmeier A."/>
            <person name="Kalinowski J."/>
            <person name="Ruckert C."/>
        </authorList>
    </citation>
    <scope>NUCLEOTIDE SEQUENCE</scope>
    <source>
        <strain evidence="7">CGMCC 1.15085</strain>
    </source>
</reference>
<dbReference type="GO" id="GO:0005737">
    <property type="term" value="C:cytoplasm"/>
    <property type="evidence" value="ECO:0007669"/>
    <property type="project" value="UniProtKB-SubCell"/>
</dbReference>
<dbReference type="InterPro" id="IPR010914">
    <property type="entry name" value="RsgA_GTPase_dom"/>
</dbReference>
<dbReference type="InterPro" id="IPR030378">
    <property type="entry name" value="G_CP_dom"/>
</dbReference>
<dbReference type="AlphaFoldDB" id="A0A916WMJ1"/>
<feature type="region of interest" description="Disordered" evidence="4">
    <location>
        <begin position="1"/>
        <end position="36"/>
    </location>
</feature>
<keyword evidence="3" id="KW-0963">Cytoplasm</keyword>
<evidence type="ECO:0000313" key="7">
    <source>
        <dbReference type="EMBL" id="GGB14723.1"/>
    </source>
</evidence>
<dbReference type="GO" id="GO:0003924">
    <property type="term" value="F:GTPase activity"/>
    <property type="evidence" value="ECO:0007669"/>
    <property type="project" value="UniProtKB-UniRule"/>
</dbReference>
<feature type="compositionally biased region" description="Basic and acidic residues" evidence="4">
    <location>
        <begin position="25"/>
        <end position="36"/>
    </location>
</feature>
<dbReference type="SUPFAM" id="SSF52540">
    <property type="entry name" value="P-loop containing nucleoside triphosphate hydrolases"/>
    <property type="match status" value="1"/>
</dbReference>
<feature type="binding site" evidence="3">
    <location>
        <position position="306"/>
    </location>
    <ligand>
        <name>Zn(2+)</name>
        <dbReference type="ChEBI" id="CHEBI:29105"/>
    </ligand>
</feature>
<feature type="binding site" evidence="3">
    <location>
        <position position="301"/>
    </location>
    <ligand>
        <name>Zn(2+)</name>
        <dbReference type="ChEBI" id="CHEBI:29105"/>
    </ligand>
</feature>
<reference evidence="7" key="2">
    <citation type="submission" date="2020-09" db="EMBL/GenBank/DDBJ databases">
        <authorList>
            <person name="Sun Q."/>
            <person name="Zhou Y."/>
        </authorList>
    </citation>
    <scope>NUCLEOTIDE SEQUENCE</scope>
    <source>
        <strain evidence="7">CGMCC 1.15085</strain>
    </source>
</reference>
<keyword evidence="8" id="KW-1185">Reference proteome</keyword>
<dbReference type="NCBIfam" id="TIGR00157">
    <property type="entry name" value="ribosome small subunit-dependent GTPase A"/>
    <property type="match status" value="1"/>
</dbReference>
<organism evidence="7 8">
    <name type="scientific">Flexivirga endophytica</name>
    <dbReference type="NCBI Taxonomy" id="1849103"/>
    <lineage>
        <taxon>Bacteria</taxon>
        <taxon>Bacillati</taxon>
        <taxon>Actinomycetota</taxon>
        <taxon>Actinomycetes</taxon>
        <taxon>Micrococcales</taxon>
        <taxon>Dermacoccaceae</taxon>
        <taxon>Flexivirga</taxon>
    </lineage>
</organism>
<feature type="binding site" evidence="3">
    <location>
        <begin position="158"/>
        <end position="161"/>
    </location>
    <ligand>
        <name>GTP</name>
        <dbReference type="ChEBI" id="CHEBI:37565"/>
    </ligand>
</feature>
<dbReference type="InterPro" id="IPR027417">
    <property type="entry name" value="P-loop_NTPase"/>
</dbReference>
<comment type="cofactor">
    <cofactor evidence="3">
        <name>Zn(2+)</name>
        <dbReference type="ChEBI" id="CHEBI:29105"/>
    </cofactor>
    <text evidence="3">Binds 1 zinc ion per subunit.</text>
</comment>
<dbReference type="InterPro" id="IPR004881">
    <property type="entry name" value="Ribosome_biogen_GTPase_RsgA"/>
</dbReference>
<keyword evidence="2 3" id="KW-0342">GTP-binding</keyword>
<keyword evidence="3" id="KW-0690">Ribosome biogenesis</keyword>